<keyword evidence="11" id="KW-0648">Protein biosynthesis</keyword>
<dbReference type="InterPro" id="IPR018151">
    <property type="entry name" value="TF_GreA/GreB_CS"/>
</dbReference>
<dbReference type="RefSeq" id="WP_183540945.1">
    <property type="nucleotide sequence ID" value="NZ_BMQT01000001.1"/>
</dbReference>
<dbReference type="PIRSF" id="PIRSF006092">
    <property type="entry name" value="GreA_GreB"/>
    <property type="match status" value="1"/>
</dbReference>
<keyword evidence="3 8" id="KW-0805">Transcription regulation</keyword>
<evidence type="ECO:0000256" key="6">
    <source>
        <dbReference type="ARBA" id="ARBA00024916"/>
    </source>
</evidence>
<dbReference type="GO" id="GO:0003677">
    <property type="term" value="F:DNA binding"/>
    <property type="evidence" value="ECO:0007669"/>
    <property type="project" value="UniProtKB-UniRule"/>
</dbReference>
<keyword evidence="12" id="KW-1185">Reference proteome</keyword>
<reference evidence="11 12" key="1">
    <citation type="submission" date="2020-08" db="EMBL/GenBank/DDBJ databases">
        <title>Genomic Encyclopedia of Type Strains, Phase III (KMG-III): the genomes of soil and plant-associated and newly described type strains.</title>
        <authorList>
            <person name="Whitman W."/>
        </authorList>
    </citation>
    <scope>NUCLEOTIDE SEQUENCE [LARGE SCALE GENOMIC DNA]</scope>
    <source>
        <strain evidence="11 12">CECT 3302</strain>
    </source>
</reference>
<dbReference type="AlphaFoldDB" id="A0A7W5A082"/>
<dbReference type="Proteomes" id="UP000577707">
    <property type="component" value="Unassembled WGS sequence"/>
</dbReference>
<dbReference type="InterPro" id="IPR001437">
    <property type="entry name" value="Tscrpt_elong_fac_GreA/B_C"/>
</dbReference>
<dbReference type="SUPFAM" id="SSF54534">
    <property type="entry name" value="FKBP-like"/>
    <property type="match status" value="1"/>
</dbReference>
<dbReference type="PANTHER" id="PTHR30437:SF4">
    <property type="entry name" value="TRANSCRIPTION ELONGATION FACTOR GREA"/>
    <property type="match status" value="1"/>
</dbReference>
<dbReference type="GO" id="GO:0006354">
    <property type="term" value="P:DNA-templated transcription elongation"/>
    <property type="evidence" value="ECO:0007669"/>
    <property type="project" value="TreeGrafter"/>
</dbReference>
<dbReference type="SUPFAM" id="SSF46557">
    <property type="entry name" value="GreA transcript cleavage protein, N-terminal domain"/>
    <property type="match status" value="1"/>
</dbReference>
<feature type="domain" description="Transcription elongation factor GreA/GreB N-terminal" evidence="10">
    <location>
        <begin position="12"/>
        <end position="80"/>
    </location>
</feature>
<dbReference type="EMBL" id="JACHXG010000001">
    <property type="protein sequence ID" value="MBB3087081.1"/>
    <property type="molecule type" value="Genomic_DNA"/>
</dbReference>
<evidence type="ECO:0000259" key="10">
    <source>
        <dbReference type="Pfam" id="PF03449"/>
    </source>
</evidence>
<dbReference type="PROSITE" id="PS00829">
    <property type="entry name" value="GREAB_1"/>
    <property type="match status" value="1"/>
</dbReference>
<keyword evidence="5 8" id="KW-0804">Transcription</keyword>
<dbReference type="Gene3D" id="3.10.50.30">
    <property type="entry name" value="Transcription elongation factor, GreA/GreB, C-terminal domain"/>
    <property type="match status" value="1"/>
</dbReference>
<keyword evidence="11" id="KW-0251">Elongation factor</keyword>
<evidence type="ECO:0000256" key="1">
    <source>
        <dbReference type="ARBA" id="ARBA00008213"/>
    </source>
</evidence>
<dbReference type="FunFam" id="1.10.287.180:FF:000001">
    <property type="entry name" value="Transcription elongation factor GreA"/>
    <property type="match status" value="1"/>
</dbReference>
<feature type="domain" description="Transcription elongation factor GreA/GreB C-terminal" evidence="9">
    <location>
        <begin position="87"/>
        <end position="163"/>
    </location>
</feature>
<dbReference type="InterPro" id="IPR022691">
    <property type="entry name" value="Tscrpt_elong_fac_GreA/B_N"/>
</dbReference>
<dbReference type="Pfam" id="PF01272">
    <property type="entry name" value="GreA_GreB"/>
    <property type="match status" value="1"/>
</dbReference>
<evidence type="ECO:0000256" key="2">
    <source>
        <dbReference type="ARBA" id="ARBA00013729"/>
    </source>
</evidence>
<sequence>MTQSTETTSATIWLSKGAFEKLTAELEYLKGPRRQEILAEISSARDEGDLKENGGYHAAREEQGKLEGQIQQLEALLRKADTTVPEDDGVVSVGKLVTFKFEGDDDDEAETRLIASIEMKDYAGGVEISSAASPIGAALIGASVGDTVTYEGPRGPLKVEILKTEVFTGK</sequence>
<evidence type="ECO:0000256" key="3">
    <source>
        <dbReference type="ARBA" id="ARBA00023015"/>
    </source>
</evidence>
<dbReference type="InterPro" id="IPR023459">
    <property type="entry name" value="Tscrpt_elong_fac_GreA/B_fam"/>
</dbReference>
<organism evidence="11 12">
    <name type="scientific">Nocardioides albus</name>
    <dbReference type="NCBI Taxonomy" id="1841"/>
    <lineage>
        <taxon>Bacteria</taxon>
        <taxon>Bacillati</taxon>
        <taxon>Actinomycetota</taxon>
        <taxon>Actinomycetes</taxon>
        <taxon>Propionibacteriales</taxon>
        <taxon>Nocardioidaceae</taxon>
        <taxon>Nocardioides</taxon>
    </lineage>
</organism>
<dbReference type="Pfam" id="PF03449">
    <property type="entry name" value="GreA_GreB_N"/>
    <property type="match status" value="1"/>
</dbReference>
<evidence type="ECO:0000256" key="5">
    <source>
        <dbReference type="ARBA" id="ARBA00023163"/>
    </source>
</evidence>
<dbReference type="GO" id="GO:0070063">
    <property type="term" value="F:RNA polymerase binding"/>
    <property type="evidence" value="ECO:0007669"/>
    <property type="project" value="InterPro"/>
</dbReference>
<evidence type="ECO:0000256" key="8">
    <source>
        <dbReference type="HAMAP-Rule" id="MF_00105"/>
    </source>
</evidence>
<dbReference type="PANTHER" id="PTHR30437">
    <property type="entry name" value="TRANSCRIPTION ELONGATION FACTOR GREA"/>
    <property type="match status" value="1"/>
</dbReference>
<dbReference type="GO" id="GO:0032784">
    <property type="term" value="P:regulation of DNA-templated transcription elongation"/>
    <property type="evidence" value="ECO:0007669"/>
    <property type="project" value="UniProtKB-UniRule"/>
</dbReference>
<dbReference type="PROSITE" id="PS00830">
    <property type="entry name" value="GREAB_2"/>
    <property type="match status" value="1"/>
</dbReference>
<protein>
    <recommendedName>
        <fullName evidence="2 8">Transcription elongation factor GreA</fullName>
    </recommendedName>
    <alternativeName>
        <fullName evidence="7 8">Transcript cleavage factor GreA</fullName>
    </alternativeName>
</protein>
<proteinExistence type="inferred from homology"/>
<evidence type="ECO:0000313" key="11">
    <source>
        <dbReference type="EMBL" id="MBB3087081.1"/>
    </source>
</evidence>
<dbReference type="InterPro" id="IPR036953">
    <property type="entry name" value="GreA/GreB_C_sf"/>
</dbReference>
<dbReference type="GO" id="GO:0003746">
    <property type="term" value="F:translation elongation factor activity"/>
    <property type="evidence" value="ECO:0007669"/>
    <property type="project" value="UniProtKB-KW"/>
</dbReference>
<evidence type="ECO:0000313" key="12">
    <source>
        <dbReference type="Proteomes" id="UP000577707"/>
    </source>
</evidence>
<comment type="similarity">
    <text evidence="1 8">Belongs to the GreA/GreB family.</text>
</comment>
<dbReference type="Gene3D" id="1.10.287.180">
    <property type="entry name" value="Transcription elongation factor, GreA/GreB, N-terminal domain"/>
    <property type="match status" value="1"/>
</dbReference>
<evidence type="ECO:0000256" key="7">
    <source>
        <dbReference type="ARBA" id="ARBA00030776"/>
    </source>
</evidence>
<evidence type="ECO:0000256" key="4">
    <source>
        <dbReference type="ARBA" id="ARBA00023125"/>
    </source>
</evidence>
<dbReference type="HAMAP" id="MF_00105">
    <property type="entry name" value="GreA_GreB"/>
    <property type="match status" value="1"/>
</dbReference>
<gene>
    <name evidence="8" type="primary">greA</name>
    <name evidence="11" type="ORF">FHS12_000004</name>
</gene>
<evidence type="ECO:0000259" key="9">
    <source>
        <dbReference type="Pfam" id="PF01272"/>
    </source>
</evidence>
<comment type="function">
    <text evidence="6 8">Necessary for efficient RNA polymerase transcription elongation past template-encoded arresting sites. The arresting sites in DNA have the property of trapping a certain fraction of elongating RNA polymerases that pass through, resulting in locked ternary complexes. Cleavage of the nascent transcript by cleavage factors such as GreA or GreB allows the resumption of elongation from the new 3'terminus. GreA releases sequences of 2 to 3 nucleotides.</text>
</comment>
<dbReference type="InterPro" id="IPR036805">
    <property type="entry name" value="Tscrpt_elong_fac_GreA/B_N_sf"/>
</dbReference>
<comment type="caution">
    <text evidence="11">The sequence shown here is derived from an EMBL/GenBank/DDBJ whole genome shotgun (WGS) entry which is preliminary data.</text>
</comment>
<dbReference type="InterPro" id="IPR028624">
    <property type="entry name" value="Tscrpt_elong_fac_GreA/B"/>
</dbReference>
<keyword evidence="4 8" id="KW-0238">DNA-binding</keyword>
<name>A0A7W5A082_9ACTN</name>
<accession>A0A7W5A082</accession>